<gene>
    <name evidence="2" type="ORF">CDEB00056_LOCUS6584</name>
</gene>
<reference evidence="2" key="1">
    <citation type="submission" date="2021-01" db="EMBL/GenBank/DDBJ databases">
        <authorList>
            <person name="Corre E."/>
            <person name="Pelletier E."/>
            <person name="Niang G."/>
            <person name="Scheremetjew M."/>
            <person name="Finn R."/>
            <person name="Kale V."/>
            <person name="Holt S."/>
            <person name="Cochrane G."/>
            <person name="Meng A."/>
            <person name="Brown T."/>
            <person name="Cohen L."/>
        </authorList>
    </citation>
    <scope>NUCLEOTIDE SEQUENCE</scope>
    <source>
        <strain evidence="2">MM31A-1</strain>
    </source>
</reference>
<proteinExistence type="predicted"/>
<evidence type="ECO:0000313" key="2">
    <source>
        <dbReference type="EMBL" id="CAE0461743.1"/>
    </source>
</evidence>
<accession>A0A7S3Q0K0</accession>
<dbReference type="InterPro" id="IPR000073">
    <property type="entry name" value="AB_hydrolase_1"/>
</dbReference>
<dbReference type="Gene3D" id="3.40.50.1820">
    <property type="entry name" value="alpha/beta hydrolase"/>
    <property type="match status" value="1"/>
</dbReference>
<protein>
    <recommendedName>
        <fullName evidence="1">AB hydrolase-1 domain-containing protein</fullName>
    </recommendedName>
</protein>
<dbReference type="EMBL" id="HBIO01008610">
    <property type="protein sequence ID" value="CAE0461743.1"/>
    <property type="molecule type" value="Transcribed_RNA"/>
</dbReference>
<dbReference type="AlphaFoldDB" id="A0A7S3Q0K0"/>
<name>A0A7S3Q0K0_9STRA</name>
<sequence>MRFFSGIVPLLFASPPSLRTNSYLSAPLAATVENLNVDVAVESENVEYPTRKLINDVKLTYRELATGCISRDYSPTIQMIYTSPPDERTYFRENEVESILAEKHETKSEKEIVYEKIKDSHKAEKPILVYLPGLDGVGISGTTQFDELSDNFEFWRMVVDKKDRSSFTELTTAVSNFIYDIAVKTGRDVILAGESFGGLLAPSVAMRVKATTTRNGDENPIKGMVLINPATSFGQTQWSTFGPLLASLRHIEQEDRNESSLPTPYSVIGGIALSATIPDSNQFQRILSLITDTKVSTTDELSDVLATMKDGFGILAENLPAAVVDHRIAQWLPVGCDVVNPRLDKLDTPTLVIAGEDDNMLPTKEEGERLIQTMPDCTGIFVKNTGHFILDERFNLTEAIIDAPFYPKRESVPTKKYDPILDWDLPSDEVIKNINENQVKVLTDLVSPKFFSTNKKGKRSLGLGQIPKPEGPLLFIANHQLFGLDLGMIISQLLEERDIKARGLAHPVIFGTADGFGGNNAAVSKRNKDGPIKEDGPNGIFEQFGAVMVTPRNYYRLMQTGQTGLLFPGGVREVFHGKDEAYELFWPEDKLDFVRTASRFNATIVPISAVGAADSLNILVDSPDVLDLPFGIGERAANQTKNVMSARFDQDNTAELFQPPVIFPKIPARHYFVFGKPFDTENIDHRNAEECTKLYAGVKGELRRGLDDLLVARENDPYKDTPMRIAVEKVSGKPAPTFDVSELNR</sequence>
<feature type="domain" description="AB hydrolase-1" evidence="1">
    <location>
        <begin position="175"/>
        <end position="392"/>
    </location>
</feature>
<dbReference type="PANTHER" id="PTHR22753:SF14">
    <property type="entry name" value="MONOACYLGLYCEROL_DIACYLGLYCEROL O-ACYLTRANSFERASE"/>
    <property type="match status" value="1"/>
</dbReference>
<dbReference type="GO" id="GO:0016020">
    <property type="term" value="C:membrane"/>
    <property type="evidence" value="ECO:0007669"/>
    <property type="project" value="TreeGrafter"/>
</dbReference>
<organism evidence="2">
    <name type="scientific">Chaetoceros debilis</name>
    <dbReference type="NCBI Taxonomy" id="122233"/>
    <lineage>
        <taxon>Eukaryota</taxon>
        <taxon>Sar</taxon>
        <taxon>Stramenopiles</taxon>
        <taxon>Ochrophyta</taxon>
        <taxon>Bacillariophyta</taxon>
        <taxon>Coscinodiscophyceae</taxon>
        <taxon>Chaetocerotophycidae</taxon>
        <taxon>Chaetocerotales</taxon>
        <taxon>Chaetocerotaceae</taxon>
        <taxon>Chaetoceros</taxon>
    </lineage>
</organism>
<dbReference type="Pfam" id="PF12697">
    <property type="entry name" value="Abhydrolase_6"/>
    <property type="match status" value="1"/>
</dbReference>
<dbReference type="PANTHER" id="PTHR22753">
    <property type="entry name" value="TRANSMEMBRANE PROTEIN 68"/>
    <property type="match status" value="1"/>
</dbReference>
<evidence type="ECO:0000259" key="1">
    <source>
        <dbReference type="Pfam" id="PF12697"/>
    </source>
</evidence>
<dbReference type="InterPro" id="IPR029058">
    <property type="entry name" value="AB_hydrolase_fold"/>
</dbReference>
<dbReference type="SUPFAM" id="SSF53474">
    <property type="entry name" value="alpha/beta-Hydrolases"/>
    <property type="match status" value="1"/>
</dbReference>